<evidence type="ECO:0000313" key="3">
    <source>
        <dbReference type="EMBL" id="ARN83448.1"/>
    </source>
</evidence>
<organism evidence="3 4">
    <name type="scientific">Methylocystis bryophila</name>
    <dbReference type="NCBI Taxonomy" id="655015"/>
    <lineage>
        <taxon>Bacteria</taxon>
        <taxon>Pseudomonadati</taxon>
        <taxon>Pseudomonadota</taxon>
        <taxon>Alphaproteobacteria</taxon>
        <taxon>Hyphomicrobiales</taxon>
        <taxon>Methylocystaceae</taxon>
        <taxon>Methylocystis</taxon>
    </lineage>
</organism>
<dbReference type="PANTHER" id="PTHR34136">
    <property type="match status" value="1"/>
</dbReference>
<evidence type="ECO:0000313" key="4">
    <source>
        <dbReference type="Proteomes" id="UP000193978"/>
    </source>
</evidence>
<protein>
    <recommendedName>
        <fullName evidence="5">Glycosyltransferase</fullName>
    </recommendedName>
</protein>
<gene>
    <name evidence="3" type="ORF">B1812_06685</name>
</gene>
<accession>A0A1W6N0Y4</accession>
<dbReference type="GO" id="GO:0016758">
    <property type="term" value="F:hexosyltransferase activity"/>
    <property type="evidence" value="ECO:0007669"/>
    <property type="project" value="TreeGrafter"/>
</dbReference>
<keyword evidence="4" id="KW-1185">Reference proteome</keyword>
<dbReference type="EMBL" id="CP019948">
    <property type="protein sequence ID" value="ARN83448.1"/>
    <property type="molecule type" value="Genomic_DNA"/>
</dbReference>
<dbReference type="AlphaFoldDB" id="A0A1W6N0Y4"/>
<dbReference type="STRING" id="655015.B1812_06685"/>
<name>A0A1W6N0Y4_9HYPH</name>
<reference evidence="3 4" key="1">
    <citation type="submission" date="2017-02" db="EMBL/GenBank/DDBJ databases">
        <authorList>
            <person name="Peterson S.W."/>
        </authorList>
    </citation>
    <scope>NUCLEOTIDE SEQUENCE [LARGE SCALE GENOMIC DNA]</scope>
    <source>
        <strain evidence="3 4">S285</strain>
    </source>
</reference>
<sequence>MFDLTIRNSSLEQAAIDLAKRARIGRRMRVSFVNAHVINVAASNPAYARVLQGVDRLYADGSGMALAARWNGSPLADNVNGTDLFPLLCAEAEKAGVTIFLLGGKPGVAKAAAKTVKAMGHDDVIAGVHHGYINSPADTQRVIEEINASGASILLVGMGVPVQDIWIASHFDSLKTSVVVAVGGLFDYFSGNVSRAPTVLRSIGCEWTWRLMQEPGRLGSRYLIGNVAFVLRALAFVAREQFEAPLQGSGAS</sequence>
<evidence type="ECO:0000256" key="2">
    <source>
        <dbReference type="ARBA" id="ARBA00022679"/>
    </source>
</evidence>
<evidence type="ECO:0000256" key="1">
    <source>
        <dbReference type="ARBA" id="ARBA00022676"/>
    </source>
</evidence>
<keyword evidence="2" id="KW-0808">Transferase</keyword>
<proteinExistence type="predicted"/>
<evidence type="ECO:0008006" key="5">
    <source>
        <dbReference type="Google" id="ProtNLM"/>
    </source>
</evidence>
<dbReference type="InterPro" id="IPR004629">
    <property type="entry name" value="WecG_TagA_CpsF"/>
</dbReference>
<keyword evidence="1" id="KW-0328">Glycosyltransferase</keyword>
<dbReference type="PANTHER" id="PTHR34136:SF1">
    <property type="entry name" value="UDP-N-ACETYL-D-MANNOSAMINURONIC ACID TRANSFERASE"/>
    <property type="match status" value="1"/>
</dbReference>
<dbReference type="NCBIfam" id="TIGR00696">
    <property type="entry name" value="wecG_tagA_cpsF"/>
    <property type="match status" value="1"/>
</dbReference>
<dbReference type="Pfam" id="PF03808">
    <property type="entry name" value="Glyco_tran_WecG"/>
    <property type="match status" value="1"/>
</dbReference>
<dbReference type="KEGG" id="mbry:B1812_06685"/>
<dbReference type="Proteomes" id="UP000193978">
    <property type="component" value="Chromosome"/>
</dbReference>
<dbReference type="CDD" id="cd06533">
    <property type="entry name" value="Glyco_transf_WecG_TagA"/>
    <property type="match status" value="1"/>
</dbReference>